<comment type="caution">
    <text evidence="1">The sequence shown here is derived from an EMBL/GenBank/DDBJ whole genome shotgun (WGS) entry which is preliminary data.</text>
</comment>
<protein>
    <submittedName>
        <fullName evidence="1">MCM-domain-containing protein</fullName>
    </submittedName>
</protein>
<organism evidence="1 2">
    <name type="scientific">Thelephora ganbajun</name>
    <name type="common">Ganba fungus</name>
    <dbReference type="NCBI Taxonomy" id="370292"/>
    <lineage>
        <taxon>Eukaryota</taxon>
        <taxon>Fungi</taxon>
        <taxon>Dikarya</taxon>
        <taxon>Basidiomycota</taxon>
        <taxon>Agaricomycotina</taxon>
        <taxon>Agaricomycetes</taxon>
        <taxon>Thelephorales</taxon>
        <taxon>Thelephoraceae</taxon>
        <taxon>Thelephora</taxon>
    </lineage>
</organism>
<accession>A0ACB6Z5A0</accession>
<keyword evidence="2" id="KW-1185">Reference proteome</keyword>
<sequence>MVLADRGVVYLDEFDKMSYIDWVVIHEVMEQQTVTIAKAGIYTTPSHGASVESAFCGFPAATLVVPSVDRPKSVQAVLTSKDESAVAGANPTHGQMRRHPFSRLHYSDNITFQYDVHKDPHKNIALPIVDHVPRMHRYLPSGIEEGALIFGDPAQPLGVANPNQADADHELRENGGVEYHVYQEGTADLAVGFHVALRNGDNERNLKKASPLTARTLETLIRLTTAQAKATEALLRFALLKEVAKQTRKNKKRRLNTGMLGKVLNSVGSR</sequence>
<proteinExistence type="predicted"/>
<gene>
    <name evidence="1" type="ORF">BDM02DRAFT_3131507</name>
</gene>
<name>A0ACB6Z5A0_THEGA</name>
<evidence type="ECO:0000313" key="2">
    <source>
        <dbReference type="Proteomes" id="UP000886501"/>
    </source>
</evidence>
<dbReference type="Proteomes" id="UP000886501">
    <property type="component" value="Unassembled WGS sequence"/>
</dbReference>
<dbReference type="EMBL" id="MU118117">
    <property type="protein sequence ID" value="KAF9644826.1"/>
    <property type="molecule type" value="Genomic_DNA"/>
</dbReference>
<evidence type="ECO:0000313" key="1">
    <source>
        <dbReference type="EMBL" id="KAF9644826.1"/>
    </source>
</evidence>
<reference evidence="1" key="2">
    <citation type="journal article" date="2020" name="Nat. Commun.">
        <title>Large-scale genome sequencing of mycorrhizal fungi provides insights into the early evolution of symbiotic traits.</title>
        <authorList>
            <person name="Miyauchi S."/>
            <person name="Kiss E."/>
            <person name="Kuo A."/>
            <person name="Drula E."/>
            <person name="Kohler A."/>
            <person name="Sanchez-Garcia M."/>
            <person name="Morin E."/>
            <person name="Andreopoulos B."/>
            <person name="Barry K.W."/>
            <person name="Bonito G."/>
            <person name="Buee M."/>
            <person name="Carver A."/>
            <person name="Chen C."/>
            <person name="Cichocki N."/>
            <person name="Clum A."/>
            <person name="Culley D."/>
            <person name="Crous P.W."/>
            <person name="Fauchery L."/>
            <person name="Girlanda M."/>
            <person name="Hayes R.D."/>
            <person name="Keri Z."/>
            <person name="LaButti K."/>
            <person name="Lipzen A."/>
            <person name="Lombard V."/>
            <person name="Magnuson J."/>
            <person name="Maillard F."/>
            <person name="Murat C."/>
            <person name="Nolan M."/>
            <person name="Ohm R.A."/>
            <person name="Pangilinan J."/>
            <person name="Pereira M.F."/>
            <person name="Perotto S."/>
            <person name="Peter M."/>
            <person name="Pfister S."/>
            <person name="Riley R."/>
            <person name="Sitrit Y."/>
            <person name="Stielow J.B."/>
            <person name="Szollosi G."/>
            <person name="Zifcakova L."/>
            <person name="Stursova M."/>
            <person name="Spatafora J.W."/>
            <person name="Tedersoo L."/>
            <person name="Vaario L.M."/>
            <person name="Yamada A."/>
            <person name="Yan M."/>
            <person name="Wang P."/>
            <person name="Xu J."/>
            <person name="Bruns T."/>
            <person name="Baldrian P."/>
            <person name="Vilgalys R."/>
            <person name="Dunand C."/>
            <person name="Henrissat B."/>
            <person name="Grigoriev I.V."/>
            <person name="Hibbett D."/>
            <person name="Nagy L.G."/>
            <person name="Martin F.M."/>
        </authorList>
    </citation>
    <scope>NUCLEOTIDE SEQUENCE</scope>
    <source>
        <strain evidence="1">P2</strain>
    </source>
</reference>
<reference evidence="1" key="1">
    <citation type="submission" date="2019-10" db="EMBL/GenBank/DDBJ databases">
        <authorList>
            <consortium name="DOE Joint Genome Institute"/>
            <person name="Kuo A."/>
            <person name="Miyauchi S."/>
            <person name="Kiss E."/>
            <person name="Drula E."/>
            <person name="Kohler A."/>
            <person name="Sanchez-Garcia M."/>
            <person name="Andreopoulos B."/>
            <person name="Barry K.W."/>
            <person name="Bonito G."/>
            <person name="Buee M."/>
            <person name="Carver A."/>
            <person name="Chen C."/>
            <person name="Cichocki N."/>
            <person name="Clum A."/>
            <person name="Culley D."/>
            <person name="Crous P.W."/>
            <person name="Fauchery L."/>
            <person name="Girlanda M."/>
            <person name="Hayes R."/>
            <person name="Keri Z."/>
            <person name="Labutti K."/>
            <person name="Lipzen A."/>
            <person name="Lombard V."/>
            <person name="Magnuson J."/>
            <person name="Maillard F."/>
            <person name="Morin E."/>
            <person name="Murat C."/>
            <person name="Nolan M."/>
            <person name="Ohm R."/>
            <person name="Pangilinan J."/>
            <person name="Pereira M."/>
            <person name="Perotto S."/>
            <person name="Peter M."/>
            <person name="Riley R."/>
            <person name="Sitrit Y."/>
            <person name="Stielow B."/>
            <person name="Szollosi G."/>
            <person name="Zifcakova L."/>
            <person name="Stursova M."/>
            <person name="Spatafora J.W."/>
            <person name="Tedersoo L."/>
            <person name="Vaario L.-M."/>
            <person name="Yamada A."/>
            <person name="Yan M."/>
            <person name="Wang P."/>
            <person name="Xu J."/>
            <person name="Bruns T."/>
            <person name="Baldrian P."/>
            <person name="Vilgalys R."/>
            <person name="Henrissat B."/>
            <person name="Grigoriev I.V."/>
            <person name="Hibbett D."/>
            <person name="Nagy L.G."/>
            <person name="Martin F.M."/>
        </authorList>
    </citation>
    <scope>NUCLEOTIDE SEQUENCE</scope>
    <source>
        <strain evidence="1">P2</strain>
    </source>
</reference>